<gene>
    <name evidence="3" type="ORF">LZC94_44800</name>
</gene>
<dbReference type="EMBL" id="CP089984">
    <property type="protein sequence ID" value="WXB14928.1"/>
    <property type="molecule type" value="Genomic_DNA"/>
</dbReference>
<organism evidence="3 4">
    <name type="scientific">Pendulispora albinea</name>
    <dbReference type="NCBI Taxonomy" id="2741071"/>
    <lineage>
        <taxon>Bacteria</taxon>
        <taxon>Pseudomonadati</taxon>
        <taxon>Myxococcota</taxon>
        <taxon>Myxococcia</taxon>
        <taxon>Myxococcales</taxon>
        <taxon>Sorangiineae</taxon>
        <taxon>Pendulisporaceae</taxon>
        <taxon>Pendulispora</taxon>
    </lineage>
</organism>
<evidence type="ECO:0000256" key="2">
    <source>
        <dbReference type="SAM" id="SignalP"/>
    </source>
</evidence>
<dbReference type="RefSeq" id="WP_394824552.1">
    <property type="nucleotide sequence ID" value="NZ_CP089984.1"/>
</dbReference>
<evidence type="ECO:0000256" key="1">
    <source>
        <dbReference type="SAM" id="MobiDB-lite"/>
    </source>
</evidence>
<feature type="signal peptide" evidence="2">
    <location>
        <begin position="1"/>
        <end position="34"/>
    </location>
</feature>
<keyword evidence="4" id="KW-1185">Reference proteome</keyword>
<sequence length="133" mass="14391">MNRTAHKRPHALLRALSAFLAFVLALSASGASMAAWWATSSPEGTRSTRDSMFVQSARDVGSDFDTVGPAGDGTAGWMDEEEQDDDPVADAPRTVFEISEESLAVVWERPDCERPVSDPDADETSPPPRARRA</sequence>
<feature type="region of interest" description="Disordered" evidence="1">
    <location>
        <begin position="107"/>
        <end position="133"/>
    </location>
</feature>
<feature type="compositionally biased region" description="Acidic residues" evidence="1">
    <location>
        <begin position="78"/>
        <end position="88"/>
    </location>
</feature>
<reference evidence="3 4" key="1">
    <citation type="submission" date="2021-12" db="EMBL/GenBank/DDBJ databases">
        <title>Discovery of the Pendulisporaceae a myxobacterial family with distinct sporulation behavior and unique specialized metabolism.</title>
        <authorList>
            <person name="Garcia R."/>
            <person name="Popoff A."/>
            <person name="Bader C.D."/>
            <person name="Loehr J."/>
            <person name="Walesch S."/>
            <person name="Walt C."/>
            <person name="Boldt J."/>
            <person name="Bunk B."/>
            <person name="Haeckl F.J.F.P.J."/>
            <person name="Gunesch A.P."/>
            <person name="Birkelbach J."/>
            <person name="Nuebel U."/>
            <person name="Pietschmann T."/>
            <person name="Bach T."/>
            <person name="Mueller R."/>
        </authorList>
    </citation>
    <scope>NUCLEOTIDE SEQUENCE [LARGE SCALE GENOMIC DNA]</scope>
    <source>
        <strain evidence="3 4">MSr11954</strain>
    </source>
</reference>
<evidence type="ECO:0008006" key="5">
    <source>
        <dbReference type="Google" id="ProtNLM"/>
    </source>
</evidence>
<keyword evidence="2" id="KW-0732">Signal</keyword>
<accession>A0ABZ2LVK3</accession>
<proteinExistence type="predicted"/>
<feature type="compositionally biased region" description="Basic and acidic residues" evidence="1">
    <location>
        <begin position="108"/>
        <end position="117"/>
    </location>
</feature>
<name>A0ABZ2LVK3_9BACT</name>
<evidence type="ECO:0000313" key="3">
    <source>
        <dbReference type="EMBL" id="WXB14928.1"/>
    </source>
</evidence>
<protein>
    <recommendedName>
        <fullName evidence="5">Secreted protein</fullName>
    </recommendedName>
</protein>
<evidence type="ECO:0000313" key="4">
    <source>
        <dbReference type="Proteomes" id="UP001370348"/>
    </source>
</evidence>
<dbReference type="Proteomes" id="UP001370348">
    <property type="component" value="Chromosome"/>
</dbReference>
<feature type="region of interest" description="Disordered" evidence="1">
    <location>
        <begin position="58"/>
        <end position="92"/>
    </location>
</feature>
<feature type="chain" id="PRO_5046763836" description="Secreted protein" evidence="2">
    <location>
        <begin position="35"/>
        <end position="133"/>
    </location>
</feature>